<organism evidence="5 6">
    <name type="scientific">Steinernema carpocapsae</name>
    <name type="common">Entomopathogenic nematode</name>
    <dbReference type="NCBI Taxonomy" id="34508"/>
    <lineage>
        <taxon>Eukaryota</taxon>
        <taxon>Metazoa</taxon>
        <taxon>Ecdysozoa</taxon>
        <taxon>Nematoda</taxon>
        <taxon>Chromadorea</taxon>
        <taxon>Rhabditida</taxon>
        <taxon>Tylenchina</taxon>
        <taxon>Panagrolaimomorpha</taxon>
        <taxon>Strongyloidoidea</taxon>
        <taxon>Steinernematidae</taxon>
        <taxon>Steinernema</taxon>
    </lineage>
</organism>
<dbReference type="AlphaFoldDB" id="A0A4U8UQ83"/>
<evidence type="ECO:0000313" key="6">
    <source>
        <dbReference type="Proteomes" id="UP000298663"/>
    </source>
</evidence>
<keyword evidence="6" id="KW-1185">Reference proteome</keyword>
<keyword evidence="3" id="KW-1133">Transmembrane helix</keyword>
<keyword evidence="3" id="KW-0472">Membrane</keyword>
<reference evidence="5 6" key="2">
    <citation type="journal article" date="2019" name="G3 (Bethesda)">
        <title>Hybrid Assembly of the Genome of the Entomopathogenic Nematode Steinernema carpocapsae Identifies the X-Chromosome.</title>
        <authorList>
            <person name="Serra L."/>
            <person name="Macchietto M."/>
            <person name="Macias-Munoz A."/>
            <person name="McGill C.J."/>
            <person name="Rodriguez I.M."/>
            <person name="Rodriguez B."/>
            <person name="Murad R."/>
            <person name="Mortazavi A."/>
        </authorList>
    </citation>
    <scope>NUCLEOTIDE SEQUENCE [LARGE SCALE GENOMIC DNA]</scope>
    <source>
        <strain evidence="5 6">ALL</strain>
    </source>
</reference>
<proteinExistence type="predicted"/>
<evidence type="ECO:0000313" key="5">
    <source>
        <dbReference type="EMBL" id="TMS35206.1"/>
    </source>
</evidence>
<feature type="region of interest" description="Disordered" evidence="2">
    <location>
        <begin position="380"/>
        <end position="405"/>
    </location>
</feature>
<evidence type="ECO:0000259" key="4">
    <source>
        <dbReference type="PROSITE" id="PS51034"/>
    </source>
</evidence>
<accession>A0A4U8UQ83</accession>
<dbReference type="Proteomes" id="UP000298663">
    <property type="component" value="Unassembled WGS sequence"/>
</dbReference>
<dbReference type="InterPro" id="IPR051962">
    <property type="entry name" value="Cuticlin"/>
</dbReference>
<dbReference type="InterPro" id="IPR057475">
    <property type="entry name" value="CUT_C"/>
</dbReference>
<dbReference type="PANTHER" id="PTHR22907:SF57">
    <property type="entry name" value="CUTICLIN-4"/>
    <property type="match status" value="1"/>
</dbReference>
<dbReference type="Pfam" id="PF25301">
    <property type="entry name" value="CUT_C"/>
    <property type="match status" value="1"/>
</dbReference>
<dbReference type="EMBL" id="AZBU02000001">
    <property type="protein sequence ID" value="TMS35206.1"/>
    <property type="molecule type" value="Genomic_DNA"/>
</dbReference>
<feature type="domain" description="ZP" evidence="4">
    <location>
        <begin position="1"/>
        <end position="304"/>
    </location>
</feature>
<name>A0A4U8UQ83_STECR</name>
<sequence>MSNLQTLHCVSKEEQLCIRKPADRSLPNRFVVLNPLSVSARYRAPEWSSHRQQHHGRTGRQMRIRLDLAGFRDDEGVFGKNIREGILSGCGVHAARQQRKGRALRDQIRPLRHEEVQRAEWSEHIDHGHRFFPPDFHHQSRSRVSTQLLLHGSYEDHRPAAGCQHVDDQNNHSTNTDASVQILSGGPAGTPVRYARIGDHVYHKWSCMTETDDIYCMRVHTCTVYDGQGGEAVTVLDKNGCEVDRFVLQNLEYSHDLMAGQEAHVFKFADRPALYFNCQIALTIKDRQYGCNIAPKCDAATINREPVGMTPAPPMAVKNTNHEYAQRPLPTARFETHANRTNPAYAKYESGYTTTTATPYQQTQVYPSAQENIYDDIATSTKKRTASTRGPPGYRPPPQYTDSVDYQDFSDVSEDFDRNTQSPSQYNDETDVAARPYKKKIFVRRDTSSARDTHKIADFDLPEQSFLVFGIEDGPVSDSSGVLSELNSDYHSDCITMSKGMDMWIVTRMPLSGRLMITLGLLVGVASVLLIFSVVIIRRQRVLLNKRFLKC</sequence>
<evidence type="ECO:0000256" key="3">
    <source>
        <dbReference type="SAM" id="Phobius"/>
    </source>
</evidence>
<gene>
    <name evidence="5" type="ORF">L596_002657</name>
</gene>
<dbReference type="PANTHER" id="PTHR22907">
    <property type="entry name" value="GH04558P"/>
    <property type="match status" value="1"/>
</dbReference>
<keyword evidence="3" id="KW-0812">Transmembrane</keyword>
<reference evidence="5 6" key="1">
    <citation type="journal article" date="2015" name="Genome Biol.">
        <title>Comparative genomics of Steinernema reveals deeply conserved gene regulatory networks.</title>
        <authorList>
            <person name="Dillman A.R."/>
            <person name="Macchietto M."/>
            <person name="Porter C.F."/>
            <person name="Rogers A."/>
            <person name="Williams B."/>
            <person name="Antoshechkin I."/>
            <person name="Lee M.M."/>
            <person name="Goodwin Z."/>
            <person name="Lu X."/>
            <person name="Lewis E.E."/>
            <person name="Goodrich-Blair H."/>
            <person name="Stock S.P."/>
            <person name="Adams B.J."/>
            <person name="Sternberg P.W."/>
            <person name="Mortazavi A."/>
        </authorList>
    </citation>
    <scope>NUCLEOTIDE SEQUENCE [LARGE SCALE GENOMIC DNA]</scope>
    <source>
        <strain evidence="5 6">ALL</strain>
    </source>
</reference>
<protein>
    <recommendedName>
        <fullName evidence="4">ZP domain-containing protein</fullName>
    </recommendedName>
</protein>
<evidence type="ECO:0000256" key="1">
    <source>
        <dbReference type="ARBA" id="ARBA00022729"/>
    </source>
</evidence>
<dbReference type="PROSITE" id="PS51034">
    <property type="entry name" value="ZP_2"/>
    <property type="match status" value="1"/>
</dbReference>
<dbReference type="InterPro" id="IPR001507">
    <property type="entry name" value="ZP_dom"/>
</dbReference>
<feature type="transmembrane region" description="Helical" evidence="3">
    <location>
        <begin position="515"/>
        <end position="537"/>
    </location>
</feature>
<dbReference type="OrthoDB" id="6139674at2759"/>
<evidence type="ECO:0000256" key="2">
    <source>
        <dbReference type="SAM" id="MobiDB-lite"/>
    </source>
</evidence>
<comment type="caution">
    <text evidence="5">The sequence shown here is derived from an EMBL/GenBank/DDBJ whole genome shotgun (WGS) entry which is preliminary data.</text>
</comment>
<dbReference type="SMART" id="SM00241">
    <property type="entry name" value="ZP"/>
    <property type="match status" value="1"/>
</dbReference>
<keyword evidence="1" id="KW-0732">Signal</keyword>